<keyword evidence="2" id="KW-1185">Reference proteome</keyword>
<dbReference type="EMBL" id="JAPPUY010000007">
    <property type="protein sequence ID" value="MCY4747427.1"/>
    <property type="molecule type" value="Genomic_DNA"/>
</dbReference>
<reference evidence="1" key="1">
    <citation type="submission" date="2022-08" db="EMBL/GenBank/DDBJ databases">
        <title>Genome sequencing of Pelomonas sp. UHG3.</title>
        <authorList>
            <person name="So Y."/>
        </authorList>
    </citation>
    <scope>NUCLEOTIDE SEQUENCE</scope>
    <source>
        <strain evidence="1">UHG3</strain>
    </source>
</reference>
<name>A0ACC6CG40_9BURK</name>
<protein>
    <submittedName>
        <fullName evidence="1">Uncharacterized protein</fullName>
    </submittedName>
</protein>
<proteinExistence type="predicted"/>
<comment type="caution">
    <text evidence="1">The sequence shown here is derived from an EMBL/GenBank/DDBJ whole genome shotgun (WGS) entry which is preliminary data.</text>
</comment>
<evidence type="ECO:0000313" key="1">
    <source>
        <dbReference type="EMBL" id="MCY4747427.1"/>
    </source>
</evidence>
<organism evidence="1 2">
    <name type="scientific">Roseateles hydrophilus</name>
    <dbReference type="NCBI Taxonomy" id="2975054"/>
    <lineage>
        <taxon>Bacteria</taxon>
        <taxon>Pseudomonadati</taxon>
        <taxon>Pseudomonadota</taxon>
        <taxon>Betaproteobacteria</taxon>
        <taxon>Burkholderiales</taxon>
        <taxon>Sphaerotilaceae</taxon>
        <taxon>Roseateles</taxon>
    </lineage>
</organism>
<evidence type="ECO:0000313" key="2">
    <source>
        <dbReference type="Proteomes" id="UP001076464"/>
    </source>
</evidence>
<accession>A0ACC6CG40</accession>
<gene>
    <name evidence="1" type="ORF">NYO99_20825</name>
</gene>
<sequence>MKNSPKSSLAPLALACFGLASVMGLAACGGGGGEQTATSSAPPAALTDPRDTSVTPSSTVRWKGVGSVRIGLAGITQSTDGGVWALGAEDGDAGRPFLRKIGGANTCGADGLRFLSEIYTRFDRRQGPVSMTTVQSGRFYAAFMGPGTVFVARFDEATCAADPSFGAQGVISIPLSGLVTVTRIALERDRNDGVLVAAAIPGQVLLRRFMGNGVWDSQFGTNGLATNPNADGFLVKSLAVASNGDILISGSAGAQVAYQPALLKLNSKGLPVATFGTAGVQRYPSLSLGTGNTDSLLVEGDRVIVSVASGSSVTSSDFNSNDSMVAAMDLQSGQLRPEFGAGGFLTWDWGYSSTEATAQWMPHGRGGYIGCGHVMRSLLLGQALSLVDITADGKPDTTVGYQGRRLIAGTNDATCAGLLRLSDGRLVVAARDGGEAVVMFFDR</sequence>
<dbReference type="Proteomes" id="UP001076464">
    <property type="component" value="Unassembled WGS sequence"/>
</dbReference>